<reference evidence="1 2" key="1">
    <citation type="submission" date="2020-10" db="EMBL/GenBank/DDBJ databases">
        <authorList>
            <person name="Castelo-Branco R."/>
            <person name="Eusebio N."/>
            <person name="Adriana R."/>
            <person name="Vieira A."/>
            <person name="Brugerolle De Fraissinette N."/>
            <person name="Rezende De Castro R."/>
            <person name="Schneider M.P."/>
            <person name="Vasconcelos V."/>
            <person name="Leao P.N."/>
        </authorList>
    </citation>
    <scope>NUCLEOTIDE SEQUENCE [LARGE SCALE GENOMIC DNA]</scope>
    <source>
        <strain evidence="1 2">LEGE 06123</strain>
    </source>
</reference>
<accession>A0ABR9URK1</accession>
<comment type="caution">
    <text evidence="1">The sequence shown here is derived from an EMBL/GenBank/DDBJ whole genome shotgun (WGS) entry which is preliminary data.</text>
</comment>
<name>A0ABR9URK1_9CHRO</name>
<dbReference type="EMBL" id="JADEWN010000023">
    <property type="protein sequence ID" value="MBE9190917.1"/>
    <property type="molecule type" value="Genomic_DNA"/>
</dbReference>
<gene>
    <name evidence="1" type="ORF">IQ230_11245</name>
</gene>
<evidence type="ECO:0000313" key="2">
    <source>
        <dbReference type="Proteomes" id="UP000651156"/>
    </source>
</evidence>
<evidence type="ECO:0008006" key="3">
    <source>
        <dbReference type="Google" id="ProtNLM"/>
    </source>
</evidence>
<keyword evidence="2" id="KW-1185">Reference proteome</keyword>
<evidence type="ECO:0000313" key="1">
    <source>
        <dbReference type="EMBL" id="MBE9190917.1"/>
    </source>
</evidence>
<organism evidence="1 2">
    <name type="scientific">Gloeocapsopsis crepidinum LEGE 06123</name>
    <dbReference type="NCBI Taxonomy" id="588587"/>
    <lineage>
        <taxon>Bacteria</taxon>
        <taxon>Bacillati</taxon>
        <taxon>Cyanobacteriota</taxon>
        <taxon>Cyanophyceae</taxon>
        <taxon>Oscillatoriophycideae</taxon>
        <taxon>Chroococcales</taxon>
        <taxon>Chroococcaceae</taxon>
        <taxon>Gloeocapsopsis</taxon>
    </lineage>
</organism>
<dbReference type="RefSeq" id="WP_193932084.1">
    <property type="nucleotide sequence ID" value="NZ_CAWPMZ010000048.1"/>
</dbReference>
<proteinExistence type="predicted"/>
<dbReference type="Proteomes" id="UP000651156">
    <property type="component" value="Unassembled WGS sequence"/>
</dbReference>
<sequence>MKPSDRIKIISEIANRLAPDDWSLIDLTLRQFGLPWRDNWSGSTTNYIVEMIQGADDQSLLDLAHHLEITPINNISKKILPQCEVKELIQEIDNQKALMISVATGGSRIQEVNEEYKKRRILIMSKLQAMSIQNPNSYPDLWNW</sequence>
<protein>
    <recommendedName>
        <fullName evidence="3">RuBisCO chaperone RbcX</fullName>
    </recommendedName>
</protein>